<dbReference type="InterPro" id="IPR009057">
    <property type="entry name" value="Homeodomain-like_sf"/>
</dbReference>
<dbReference type="Gene3D" id="1.10.8.60">
    <property type="match status" value="1"/>
</dbReference>
<dbReference type="InterPro" id="IPR025943">
    <property type="entry name" value="Sigma_54_int_dom_ATP-bd_2"/>
</dbReference>
<dbReference type="Pfam" id="PF25601">
    <property type="entry name" value="AAA_lid_14"/>
    <property type="match status" value="1"/>
</dbReference>
<dbReference type="InterPro" id="IPR002078">
    <property type="entry name" value="Sigma_54_int"/>
</dbReference>
<evidence type="ECO:0000256" key="5">
    <source>
        <dbReference type="ARBA" id="ARBA00023163"/>
    </source>
</evidence>
<dbReference type="PRINTS" id="PR01590">
    <property type="entry name" value="HTHFIS"/>
</dbReference>
<dbReference type="SMART" id="SM00382">
    <property type="entry name" value="AAA"/>
    <property type="match status" value="1"/>
</dbReference>
<dbReference type="PROSITE" id="PS50045">
    <property type="entry name" value="SIGMA54_INTERACT_4"/>
    <property type="match status" value="1"/>
</dbReference>
<reference evidence="8 9" key="1">
    <citation type="submission" date="2019-05" db="EMBL/GenBank/DDBJ databases">
        <title>Draft Genome Sequences of Six Type Strains of the Genus Massilia.</title>
        <authorList>
            <person name="Miess H."/>
            <person name="Frediansyhah A."/>
            <person name="Gross H."/>
        </authorList>
    </citation>
    <scope>NUCLEOTIDE SEQUENCE [LARGE SCALE GENOMIC DNA]</scope>
    <source>
        <strain evidence="8 9">DSMZ 26121</strain>
    </source>
</reference>
<keyword evidence="9" id="KW-1185">Reference proteome</keyword>
<dbReference type="InterPro" id="IPR027417">
    <property type="entry name" value="P-loop_NTPase"/>
</dbReference>
<dbReference type="Pfam" id="PF02954">
    <property type="entry name" value="HTH_8"/>
    <property type="match status" value="1"/>
</dbReference>
<evidence type="ECO:0000256" key="6">
    <source>
        <dbReference type="SAM" id="MobiDB-lite"/>
    </source>
</evidence>
<keyword evidence="3" id="KW-0805">Transcription regulation</keyword>
<evidence type="ECO:0000259" key="7">
    <source>
        <dbReference type="PROSITE" id="PS50045"/>
    </source>
</evidence>
<keyword evidence="5" id="KW-0804">Transcription</keyword>
<dbReference type="Gene3D" id="1.10.10.60">
    <property type="entry name" value="Homeodomain-like"/>
    <property type="match status" value="1"/>
</dbReference>
<dbReference type="PANTHER" id="PTHR32071">
    <property type="entry name" value="TRANSCRIPTIONAL REGULATORY PROTEIN"/>
    <property type="match status" value="1"/>
</dbReference>
<feature type="compositionally biased region" description="Low complexity" evidence="6">
    <location>
        <begin position="731"/>
        <end position="753"/>
    </location>
</feature>
<evidence type="ECO:0000256" key="3">
    <source>
        <dbReference type="ARBA" id="ARBA00023015"/>
    </source>
</evidence>
<dbReference type="SUPFAM" id="SSF46689">
    <property type="entry name" value="Homeodomain-like"/>
    <property type="match status" value="1"/>
</dbReference>
<dbReference type="InterPro" id="IPR002197">
    <property type="entry name" value="HTH_Fis"/>
</dbReference>
<sequence>MANAGRMASARHGHQRPGRVARVTRFSRNMGGLLGFLARHGGGRALAQGHAHGTCQRHAGRAPREMFKIRPAGVRHCPASVATAPCRCRTAVHIFVISLFIFVRQRTIVNTRATRRQQPRQDADAGTASGEGDSMSDCALAHVRRVRSIVQGRDGSEATGPSNAITRSWIRCLHDYQLDPGRREEPEVVDAAELAERRERLAGVQAVAKVEMANLYQQLAGSGYAIVLTDAAGVLLNYFGDPGFTHAASRSGLMPGAVWSERAQGTNGMGTCLVERRPVTVHQDEHYLVRHIGLSCAGAPIFDHEGEIVAALDASGESRLAQQHTLALVTMSVQMIENRVFLDRFRHDYILRFHNRPEFIGTLSEGAIALDPAGKVLAATRCALFQLGFTAPADIVGRDITELFNSSFPGLVDSTVRKAFHAVPIFGLRNGARFYSVMLPPVRVTSPAGRQAAVPATQAPSPLERVHFGDAAMAANVRIATRVCERNVAIMLVGETGTGKEVFAQALHRSGPRAGKPFVAINCAAIPETLIESELFGYRAGAFTGASKEGQQGKLYQANGGTLFLDEIGDMPYPLQARLLRVLEERTIVPLGGGAPLPLDIQVTSATHCDLQQMIADGTFREDLFYRLQGITLRLPPLRERTDLRALISLIVSEESDDGAPLSLDEMLLAALERQRWPGNLRQLRHLLRAMIALRESDHLTVHDLPPEYRTGIVAPEVPARDSGEAAANTPDPGLHGAGPLAAGLPLDDLLGAESHAPESHGTDPLAPDPLATEPDGLDSYALNPLEHAERDALLRELQRHGWNISTVARQLHISRNTLYRKVQRLHIRHPGKAVPC</sequence>
<dbReference type="InterPro" id="IPR025662">
    <property type="entry name" value="Sigma_54_int_dom_ATP-bd_1"/>
</dbReference>
<proteinExistence type="predicted"/>
<keyword evidence="2" id="KW-0067">ATP-binding</keyword>
<evidence type="ECO:0000256" key="4">
    <source>
        <dbReference type="ARBA" id="ARBA00023125"/>
    </source>
</evidence>
<evidence type="ECO:0000256" key="1">
    <source>
        <dbReference type="ARBA" id="ARBA00022741"/>
    </source>
</evidence>
<gene>
    <name evidence="8" type="ORF">FCL38_20005</name>
</gene>
<dbReference type="InterPro" id="IPR025944">
    <property type="entry name" value="Sigma_54_int_dom_CS"/>
</dbReference>
<organism evidence="8 9">
    <name type="scientific">Pseudoduganella umbonata</name>
    <dbReference type="NCBI Taxonomy" id="864828"/>
    <lineage>
        <taxon>Bacteria</taxon>
        <taxon>Pseudomonadati</taxon>
        <taxon>Pseudomonadota</taxon>
        <taxon>Betaproteobacteria</taxon>
        <taxon>Burkholderiales</taxon>
        <taxon>Oxalobacteraceae</taxon>
        <taxon>Telluria group</taxon>
        <taxon>Pseudoduganella</taxon>
    </lineage>
</organism>
<protein>
    <submittedName>
        <fullName evidence="8">Sigma-54-dependent Fis family transcriptional regulator</fullName>
    </submittedName>
</protein>
<dbReference type="PROSITE" id="PS00675">
    <property type="entry name" value="SIGMA54_INTERACT_1"/>
    <property type="match status" value="1"/>
</dbReference>
<dbReference type="PROSITE" id="PS00688">
    <property type="entry name" value="SIGMA54_INTERACT_3"/>
    <property type="match status" value="1"/>
</dbReference>
<dbReference type="Gene3D" id="3.40.50.300">
    <property type="entry name" value="P-loop containing nucleotide triphosphate hydrolases"/>
    <property type="match status" value="1"/>
</dbReference>
<dbReference type="PROSITE" id="PS00676">
    <property type="entry name" value="SIGMA54_INTERACT_2"/>
    <property type="match status" value="1"/>
</dbReference>
<accession>A0ABX5UQ18</accession>
<dbReference type="InterPro" id="IPR003593">
    <property type="entry name" value="AAA+_ATPase"/>
</dbReference>
<dbReference type="SUPFAM" id="SSF52540">
    <property type="entry name" value="P-loop containing nucleoside triphosphate hydrolases"/>
    <property type="match status" value="1"/>
</dbReference>
<evidence type="ECO:0000256" key="2">
    <source>
        <dbReference type="ARBA" id="ARBA00022840"/>
    </source>
</evidence>
<dbReference type="Gene3D" id="3.30.450.40">
    <property type="match status" value="1"/>
</dbReference>
<dbReference type="Pfam" id="PF01590">
    <property type="entry name" value="GAF"/>
    <property type="match status" value="1"/>
</dbReference>
<dbReference type="InterPro" id="IPR029016">
    <property type="entry name" value="GAF-like_dom_sf"/>
</dbReference>
<keyword evidence="1" id="KW-0547">Nucleotide-binding</keyword>
<dbReference type="InterPro" id="IPR058031">
    <property type="entry name" value="AAA_lid_NorR"/>
</dbReference>
<keyword evidence="4" id="KW-0238">DNA-binding</keyword>
<evidence type="ECO:0000313" key="9">
    <source>
        <dbReference type="Proteomes" id="UP000298763"/>
    </source>
</evidence>
<feature type="region of interest" description="Disordered" evidence="6">
    <location>
        <begin position="721"/>
        <end position="781"/>
    </location>
</feature>
<dbReference type="PANTHER" id="PTHR32071:SF77">
    <property type="entry name" value="TRANSCRIPTIONAL REGULATORY PROTEIN"/>
    <property type="match status" value="1"/>
</dbReference>
<evidence type="ECO:0000313" key="8">
    <source>
        <dbReference type="EMBL" id="QCP12455.1"/>
    </source>
</evidence>
<dbReference type="InterPro" id="IPR003018">
    <property type="entry name" value="GAF"/>
</dbReference>
<dbReference type="Pfam" id="PF00158">
    <property type="entry name" value="Sigma54_activat"/>
    <property type="match status" value="1"/>
</dbReference>
<dbReference type="SUPFAM" id="SSF55781">
    <property type="entry name" value="GAF domain-like"/>
    <property type="match status" value="1"/>
</dbReference>
<name>A0ABX5UQ18_9BURK</name>
<dbReference type="CDD" id="cd00009">
    <property type="entry name" value="AAA"/>
    <property type="match status" value="1"/>
</dbReference>
<feature type="domain" description="Sigma-54 factor interaction" evidence="7">
    <location>
        <begin position="466"/>
        <end position="693"/>
    </location>
</feature>
<dbReference type="EMBL" id="CP040017">
    <property type="protein sequence ID" value="QCP12455.1"/>
    <property type="molecule type" value="Genomic_DNA"/>
</dbReference>
<feature type="region of interest" description="Disordered" evidence="6">
    <location>
        <begin position="113"/>
        <end position="135"/>
    </location>
</feature>
<dbReference type="Proteomes" id="UP000298763">
    <property type="component" value="Chromosome"/>
</dbReference>